<feature type="compositionally biased region" description="Basic and acidic residues" evidence="9">
    <location>
        <begin position="613"/>
        <end position="638"/>
    </location>
</feature>
<feature type="region of interest" description="Disordered" evidence="9">
    <location>
        <begin position="419"/>
        <end position="729"/>
    </location>
</feature>
<dbReference type="InterPro" id="IPR036915">
    <property type="entry name" value="Cyclin-like_sf"/>
</dbReference>
<proteinExistence type="inferred from homology"/>
<dbReference type="Pfam" id="PF00134">
    <property type="entry name" value="Cyclin_N"/>
    <property type="match status" value="1"/>
</dbReference>
<protein>
    <submittedName>
        <fullName evidence="11">Cyclin-T1</fullName>
    </submittedName>
</protein>
<organism evidence="11 12">
    <name type="scientific">Trichonephila clavata</name>
    <name type="common">Joro spider</name>
    <name type="synonym">Nephila clavata</name>
    <dbReference type="NCBI Taxonomy" id="2740835"/>
    <lineage>
        <taxon>Eukaryota</taxon>
        <taxon>Metazoa</taxon>
        <taxon>Ecdysozoa</taxon>
        <taxon>Arthropoda</taxon>
        <taxon>Chelicerata</taxon>
        <taxon>Arachnida</taxon>
        <taxon>Araneae</taxon>
        <taxon>Araneomorphae</taxon>
        <taxon>Entelegynae</taxon>
        <taxon>Araneoidea</taxon>
        <taxon>Nephilidae</taxon>
        <taxon>Trichonephila</taxon>
    </lineage>
</organism>
<keyword evidence="6" id="KW-0804">Transcription</keyword>
<feature type="compositionally biased region" description="Basic and acidic residues" evidence="9">
    <location>
        <begin position="449"/>
        <end position="488"/>
    </location>
</feature>
<dbReference type="GO" id="GO:0016538">
    <property type="term" value="F:cyclin-dependent protein serine/threonine kinase regulator activity"/>
    <property type="evidence" value="ECO:0007669"/>
    <property type="project" value="InterPro"/>
</dbReference>
<evidence type="ECO:0000256" key="1">
    <source>
        <dbReference type="ARBA" id="ARBA00004123"/>
    </source>
</evidence>
<dbReference type="Gene3D" id="1.10.472.10">
    <property type="entry name" value="Cyclin-like"/>
    <property type="match status" value="2"/>
</dbReference>
<dbReference type="GO" id="GO:0005634">
    <property type="term" value="C:nucleus"/>
    <property type="evidence" value="ECO:0007669"/>
    <property type="project" value="UniProtKB-SubCell"/>
</dbReference>
<dbReference type="FunFam" id="1.10.472.10:FF:000004">
    <property type="entry name" value="Cyclin T2"/>
    <property type="match status" value="1"/>
</dbReference>
<feature type="compositionally biased region" description="Low complexity" evidence="9">
    <location>
        <begin position="373"/>
        <end position="395"/>
    </location>
</feature>
<keyword evidence="3" id="KW-0597">Phosphoprotein</keyword>
<feature type="compositionally biased region" description="Polar residues" evidence="9">
    <location>
        <begin position="396"/>
        <end position="406"/>
    </location>
</feature>
<feature type="domain" description="Cyclin-like" evidence="10">
    <location>
        <begin position="38"/>
        <end position="137"/>
    </location>
</feature>
<dbReference type="SUPFAM" id="SSF47954">
    <property type="entry name" value="Cyclin-like"/>
    <property type="match status" value="2"/>
</dbReference>
<dbReference type="PANTHER" id="PTHR10026">
    <property type="entry name" value="CYCLIN"/>
    <property type="match status" value="1"/>
</dbReference>
<evidence type="ECO:0000259" key="10">
    <source>
        <dbReference type="SMART" id="SM00385"/>
    </source>
</evidence>
<dbReference type="InterPro" id="IPR006671">
    <property type="entry name" value="Cyclin_N"/>
</dbReference>
<feature type="compositionally biased region" description="Basic and acidic residues" evidence="9">
    <location>
        <begin position="329"/>
        <end position="370"/>
    </location>
</feature>
<sequence>MDNDDCWYFTKDQLDNSPSRKHGIDGQKELSYRQQASNFIQDMGQRLQLSQLCINTAIAYMHRFYVFHSFTEVHRNKLSISALFLAAKIEEQPRKLEHVIKVAHACLHKDSQQLDVRSEAYSDKMFEVVSHEYILLQTLGFRLAIEHPHTYVVKVCQLVKASKDLAQTSYIMATTSLHMTTMCVQYKPTVVACVCIHLACKWSNYLIEPCTEGHDWFYYVDRSITLELLEELTQEFIAVLEKSPHRFKRKFGKDAAVCHSDPKSIIDNPQPGPSGCSNSSSNNNSSNKNKPSTSERRICIAKKDPSPGPPNPLAYEYCGDFSEKRHVKQDSYLDEKKPIRQNSHLDEKKPAKQESYFDDKKPIKQERESPNKPSTSSTLPQPSTSSQPLYQPSTTASVQPSISAQLSVPAQISPIHSSVSVPQPVTFNSHSSGELIPQESTHKPSPVTKDIKTNGSKEIEAADKKLQFVKDHVSSSKKSLEMPSGKHERREKHKSRHSSHSKDKISSNHAEPTASLKVKIRKDAITLSGVESSQKPTPPVKAESPKKSIKIKLPKPPPMVELPKVEKPAVSAPLKIVLTKDKSGSGSYSTSHKKEHRDSKKRSHNNVTVENYRNSHESSTKYAKIEQSQKNHVGEMRPNKVSRHSSHRNELDSSSSASSRLQHPITNENSTFQNYPALPNYQYSFPMTPPPPPPKLRGHNMLLGKTNLTLPTQPPLPPPQPPPPPPPPE</sequence>
<accession>A0A8X6GYL8</accession>
<comment type="subcellular location">
    <subcellularLocation>
        <location evidence="1">Nucleus</location>
    </subcellularLocation>
</comment>
<dbReference type="Pfam" id="PF21797">
    <property type="entry name" value="CycT2-like_C"/>
    <property type="match status" value="1"/>
</dbReference>
<feature type="compositionally biased region" description="Basic residues" evidence="9">
    <location>
        <begin position="591"/>
        <end position="604"/>
    </location>
</feature>
<feature type="compositionally biased region" description="Pro residues" evidence="9">
    <location>
        <begin position="712"/>
        <end position="729"/>
    </location>
</feature>
<feature type="domain" description="Cyclin-like" evidence="10">
    <location>
        <begin position="150"/>
        <end position="238"/>
    </location>
</feature>
<evidence type="ECO:0000256" key="6">
    <source>
        <dbReference type="ARBA" id="ARBA00023163"/>
    </source>
</evidence>
<feature type="compositionally biased region" description="Polar residues" evidence="9">
    <location>
        <begin position="419"/>
        <end position="432"/>
    </location>
</feature>
<evidence type="ECO:0000256" key="9">
    <source>
        <dbReference type="SAM" id="MobiDB-lite"/>
    </source>
</evidence>
<feature type="compositionally biased region" description="Polar residues" evidence="9">
    <location>
        <begin position="660"/>
        <end position="674"/>
    </location>
</feature>
<dbReference type="EMBL" id="BMAO01001849">
    <property type="protein sequence ID" value="GFQ76404.1"/>
    <property type="molecule type" value="Genomic_DNA"/>
</dbReference>
<evidence type="ECO:0000256" key="5">
    <source>
        <dbReference type="ARBA" id="ARBA00023127"/>
    </source>
</evidence>
<dbReference type="SMART" id="SM00385">
    <property type="entry name" value="CYCLIN"/>
    <property type="match status" value="2"/>
</dbReference>
<evidence type="ECO:0000313" key="12">
    <source>
        <dbReference type="Proteomes" id="UP000887116"/>
    </source>
</evidence>
<keyword evidence="12" id="KW-1185">Reference proteome</keyword>
<name>A0A8X6GYL8_TRICU</name>
<dbReference type="Proteomes" id="UP000887116">
    <property type="component" value="Unassembled WGS sequence"/>
</dbReference>
<dbReference type="GO" id="GO:0006357">
    <property type="term" value="P:regulation of transcription by RNA polymerase II"/>
    <property type="evidence" value="ECO:0007669"/>
    <property type="project" value="InterPro"/>
</dbReference>
<evidence type="ECO:0000256" key="3">
    <source>
        <dbReference type="ARBA" id="ARBA00022553"/>
    </source>
</evidence>
<dbReference type="AlphaFoldDB" id="A0A8X6GYL8"/>
<evidence type="ECO:0000256" key="4">
    <source>
        <dbReference type="ARBA" id="ARBA00023015"/>
    </source>
</evidence>
<comment type="similarity">
    <text evidence="2">Belongs to the cyclin family. Cyclin C subfamily.</text>
</comment>
<keyword evidence="4" id="KW-0805">Transcription regulation</keyword>
<reference evidence="11" key="1">
    <citation type="submission" date="2020-07" db="EMBL/GenBank/DDBJ databases">
        <title>Multicomponent nature underlies the extraordinary mechanical properties of spider dragline silk.</title>
        <authorList>
            <person name="Kono N."/>
            <person name="Nakamura H."/>
            <person name="Mori M."/>
            <person name="Yoshida Y."/>
            <person name="Ohtoshi R."/>
            <person name="Malay A.D."/>
            <person name="Moran D.A.P."/>
            <person name="Tomita M."/>
            <person name="Numata K."/>
            <person name="Arakawa K."/>
        </authorList>
    </citation>
    <scope>NUCLEOTIDE SEQUENCE</scope>
</reference>
<dbReference type="InterPro" id="IPR043198">
    <property type="entry name" value="Cyclin/Ssn8"/>
</dbReference>
<feature type="region of interest" description="Disordered" evidence="9">
    <location>
        <begin position="261"/>
        <end position="295"/>
    </location>
</feature>
<evidence type="ECO:0000256" key="8">
    <source>
        <dbReference type="RuleBase" id="RU000383"/>
    </source>
</evidence>
<feature type="compositionally biased region" description="Low complexity" evidence="9">
    <location>
        <begin position="277"/>
        <end position="290"/>
    </location>
</feature>
<evidence type="ECO:0000256" key="2">
    <source>
        <dbReference type="ARBA" id="ARBA00008638"/>
    </source>
</evidence>
<evidence type="ECO:0000313" key="11">
    <source>
        <dbReference type="EMBL" id="GFQ76404.1"/>
    </source>
</evidence>
<feature type="compositionally biased region" description="Basic residues" evidence="9">
    <location>
        <begin position="489"/>
        <end position="499"/>
    </location>
</feature>
<dbReference type="OrthoDB" id="6432768at2759"/>
<evidence type="ECO:0000256" key="7">
    <source>
        <dbReference type="ARBA" id="ARBA00023242"/>
    </source>
</evidence>
<comment type="caution">
    <text evidence="11">The sequence shown here is derived from an EMBL/GenBank/DDBJ whole genome shotgun (WGS) entry which is preliminary data.</text>
</comment>
<dbReference type="InterPro" id="IPR013763">
    <property type="entry name" value="Cyclin-like_dom"/>
</dbReference>
<gene>
    <name evidence="11" type="primary">CCNT1</name>
    <name evidence="11" type="ORF">TNCT_685781</name>
</gene>
<keyword evidence="5 8" id="KW-0195">Cyclin</keyword>
<keyword evidence="7" id="KW-0539">Nucleus</keyword>
<feature type="region of interest" description="Disordered" evidence="9">
    <location>
        <begin position="329"/>
        <end position="406"/>
    </location>
</feature>
<dbReference type="CDD" id="cd20538">
    <property type="entry name" value="CYCLIN_CCNT_rpt1"/>
    <property type="match status" value="1"/>
</dbReference>